<dbReference type="Pfam" id="PF00392">
    <property type="entry name" value="GntR"/>
    <property type="match status" value="1"/>
</dbReference>
<dbReference type="CDD" id="cd07377">
    <property type="entry name" value="WHTH_GntR"/>
    <property type="match status" value="1"/>
</dbReference>
<keyword evidence="1" id="KW-0805">Transcription regulation</keyword>
<dbReference type="PROSITE" id="PS50949">
    <property type="entry name" value="HTH_GNTR"/>
    <property type="match status" value="1"/>
</dbReference>
<evidence type="ECO:0000313" key="5">
    <source>
        <dbReference type="EMBL" id="RCW79761.1"/>
    </source>
</evidence>
<evidence type="ECO:0000259" key="4">
    <source>
        <dbReference type="PROSITE" id="PS50949"/>
    </source>
</evidence>
<proteinExistence type="predicted"/>
<comment type="caution">
    <text evidence="5">The sequence shown here is derived from an EMBL/GenBank/DDBJ whole genome shotgun (WGS) entry which is preliminary data.</text>
</comment>
<dbReference type="SMART" id="SM00895">
    <property type="entry name" value="FCD"/>
    <property type="match status" value="1"/>
</dbReference>
<dbReference type="Proteomes" id="UP000253324">
    <property type="component" value="Unassembled WGS sequence"/>
</dbReference>
<dbReference type="InterPro" id="IPR036390">
    <property type="entry name" value="WH_DNA-bd_sf"/>
</dbReference>
<evidence type="ECO:0000256" key="3">
    <source>
        <dbReference type="ARBA" id="ARBA00023163"/>
    </source>
</evidence>
<name>A0A368YHQ9_9HYPH</name>
<dbReference type="InterPro" id="IPR036388">
    <property type="entry name" value="WH-like_DNA-bd_sf"/>
</dbReference>
<keyword evidence="3" id="KW-0804">Transcription</keyword>
<keyword evidence="2" id="KW-0238">DNA-binding</keyword>
<dbReference type="PRINTS" id="PR00035">
    <property type="entry name" value="HTHGNTR"/>
</dbReference>
<protein>
    <submittedName>
        <fullName evidence="5">GntR family transcriptional regulator</fullName>
    </submittedName>
</protein>
<accession>A0A368YHQ9</accession>
<dbReference type="AlphaFoldDB" id="A0A368YHQ9"/>
<sequence length="244" mass="27836">MSPRTHMRWPLADDVTPDLVLEPFAAEPNFKTRIYATLKQAIANMDIYATSEDTWLDERQLADRLGVSRTPIREAIAMLEQQGFVKSIPRRGIMVLRKTKREVIEMIQVWAALEAMAARLVSLNASGKDIARLRTLFEKFHDGHKPADYLGEYSEANLQFHQTLIQMTDSKILRETTENILLHVRGIRKITIGRDDRASQSIKDHLAIIAALEKRDTETAEKLCRDHTLGLAAYVEKHSEGIFD</sequence>
<dbReference type="GO" id="GO:0003700">
    <property type="term" value="F:DNA-binding transcription factor activity"/>
    <property type="evidence" value="ECO:0007669"/>
    <property type="project" value="InterPro"/>
</dbReference>
<keyword evidence="6" id="KW-1185">Reference proteome</keyword>
<dbReference type="SUPFAM" id="SSF48008">
    <property type="entry name" value="GntR ligand-binding domain-like"/>
    <property type="match status" value="1"/>
</dbReference>
<feature type="domain" description="HTH gntR-type" evidence="4">
    <location>
        <begin position="28"/>
        <end position="98"/>
    </location>
</feature>
<organism evidence="5 6">
    <name type="scientific">Phyllobacterium bourgognense</name>
    <dbReference type="NCBI Taxonomy" id="314236"/>
    <lineage>
        <taxon>Bacteria</taxon>
        <taxon>Pseudomonadati</taxon>
        <taxon>Pseudomonadota</taxon>
        <taxon>Alphaproteobacteria</taxon>
        <taxon>Hyphomicrobiales</taxon>
        <taxon>Phyllobacteriaceae</taxon>
        <taxon>Phyllobacterium</taxon>
    </lineage>
</organism>
<dbReference type="Gene3D" id="1.10.10.10">
    <property type="entry name" value="Winged helix-like DNA-binding domain superfamily/Winged helix DNA-binding domain"/>
    <property type="match status" value="1"/>
</dbReference>
<reference evidence="5 6" key="1">
    <citation type="submission" date="2018-07" db="EMBL/GenBank/DDBJ databases">
        <title>Genomic Encyclopedia of Type Strains, Phase III (KMG-III): the genomes of soil and plant-associated and newly described type strains.</title>
        <authorList>
            <person name="Whitman W."/>
        </authorList>
    </citation>
    <scope>NUCLEOTIDE SEQUENCE [LARGE SCALE GENOMIC DNA]</scope>
    <source>
        <strain evidence="5 6">31-25a</strain>
    </source>
</reference>
<dbReference type="SMART" id="SM00345">
    <property type="entry name" value="HTH_GNTR"/>
    <property type="match status" value="1"/>
</dbReference>
<dbReference type="SUPFAM" id="SSF46785">
    <property type="entry name" value="Winged helix' DNA-binding domain"/>
    <property type="match status" value="1"/>
</dbReference>
<dbReference type="PANTHER" id="PTHR43537">
    <property type="entry name" value="TRANSCRIPTIONAL REGULATOR, GNTR FAMILY"/>
    <property type="match status" value="1"/>
</dbReference>
<evidence type="ECO:0000313" key="6">
    <source>
        <dbReference type="Proteomes" id="UP000253324"/>
    </source>
</evidence>
<evidence type="ECO:0000256" key="1">
    <source>
        <dbReference type="ARBA" id="ARBA00023015"/>
    </source>
</evidence>
<dbReference type="PANTHER" id="PTHR43537:SF49">
    <property type="entry name" value="TRANSCRIPTIONAL REGULATORY PROTEIN"/>
    <property type="match status" value="1"/>
</dbReference>
<gene>
    <name evidence="5" type="ORF">C7476_11615</name>
</gene>
<dbReference type="InterPro" id="IPR011711">
    <property type="entry name" value="GntR_C"/>
</dbReference>
<dbReference type="InterPro" id="IPR008920">
    <property type="entry name" value="TF_FadR/GntR_C"/>
</dbReference>
<dbReference type="Gene3D" id="1.20.120.530">
    <property type="entry name" value="GntR ligand-binding domain-like"/>
    <property type="match status" value="1"/>
</dbReference>
<dbReference type="InterPro" id="IPR000524">
    <property type="entry name" value="Tscrpt_reg_HTH_GntR"/>
</dbReference>
<dbReference type="EMBL" id="QPJM01000016">
    <property type="protein sequence ID" value="RCW79761.1"/>
    <property type="molecule type" value="Genomic_DNA"/>
</dbReference>
<evidence type="ECO:0000256" key="2">
    <source>
        <dbReference type="ARBA" id="ARBA00023125"/>
    </source>
</evidence>
<dbReference type="Pfam" id="PF07729">
    <property type="entry name" value="FCD"/>
    <property type="match status" value="1"/>
</dbReference>
<dbReference type="GO" id="GO:0003677">
    <property type="term" value="F:DNA binding"/>
    <property type="evidence" value="ECO:0007669"/>
    <property type="project" value="UniProtKB-KW"/>
</dbReference>